<dbReference type="AlphaFoldDB" id="A0A9P3LIN9"/>
<evidence type="ECO:0000313" key="2">
    <source>
        <dbReference type="EMBL" id="GJE95367.1"/>
    </source>
</evidence>
<sequence length="368" mass="41334">MGALQLELTELIMDEVQSDYHNLRSCSLVCKSWVPRSSKHLFRSIKVPDPYYYRHAAVLLFCDSVLSSERMATSTEVLEVTIEPSTVAKVALLFQHLPVLQSLTVSATPELERRDYPPAPPSVKRHIEHLTVRALPMDIVAYFLGIFTSASSLDINYCTGEAGPVPRTYRVKRLTISDVDGPALCAVSRLVEPSALERIPFEFPWQYPPPSAEDVNHFFHVLSAHIRELEYRMDSFSKVPLLGHPALHACPVLESFIFTAPGETRLNPASWRTILGPLSSLPPDVREVRFCTICGVPLETQDARDVTVLRTLDWPAVGRALQHLNALQRLQIRGLRLPLRFDRPCGRARRPGRSPGKAARAPQKQDCF</sequence>
<evidence type="ECO:0000313" key="3">
    <source>
        <dbReference type="Proteomes" id="UP000703269"/>
    </source>
</evidence>
<feature type="region of interest" description="Disordered" evidence="1">
    <location>
        <begin position="346"/>
        <end position="368"/>
    </location>
</feature>
<accession>A0A9P3LIN9</accession>
<dbReference type="EMBL" id="BPQB01000048">
    <property type="protein sequence ID" value="GJE95367.1"/>
    <property type="molecule type" value="Genomic_DNA"/>
</dbReference>
<dbReference type="OrthoDB" id="2921803at2759"/>
<evidence type="ECO:0000256" key="1">
    <source>
        <dbReference type="SAM" id="MobiDB-lite"/>
    </source>
</evidence>
<gene>
    <name evidence="2" type="ORF">PsYK624_115510</name>
</gene>
<name>A0A9P3LIN9_9APHY</name>
<proteinExistence type="predicted"/>
<protein>
    <submittedName>
        <fullName evidence="2">Uncharacterized protein</fullName>
    </submittedName>
</protein>
<comment type="caution">
    <text evidence="2">The sequence shown here is derived from an EMBL/GenBank/DDBJ whole genome shotgun (WGS) entry which is preliminary data.</text>
</comment>
<organism evidence="2 3">
    <name type="scientific">Phanerochaete sordida</name>
    <dbReference type="NCBI Taxonomy" id="48140"/>
    <lineage>
        <taxon>Eukaryota</taxon>
        <taxon>Fungi</taxon>
        <taxon>Dikarya</taxon>
        <taxon>Basidiomycota</taxon>
        <taxon>Agaricomycotina</taxon>
        <taxon>Agaricomycetes</taxon>
        <taxon>Polyporales</taxon>
        <taxon>Phanerochaetaceae</taxon>
        <taxon>Phanerochaete</taxon>
    </lineage>
</organism>
<dbReference type="Proteomes" id="UP000703269">
    <property type="component" value="Unassembled WGS sequence"/>
</dbReference>
<keyword evidence="3" id="KW-1185">Reference proteome</keyword>
<reference evidence="2 3" key="1">
    <citation type="submission" date="2021-08" db="EMBL/GenBank/DDBJ databases">
        <title>Draft Genome Sequence of Phanerochaete sordida strain YK-624.</title>
        <authorList>
            <person name="Mori T."/>
            <person name="Dohra H."/>
            <person name="Suzuki T."/>
            <person name="Kawagishi H."/>
            <person name="Hirai H."/>
        </authorList>
    </citation>
    <scope>NUCLEOTIDE SEQUENCE [LARGE SCALE GENOMIC DNA]</scope>
    <source>
        <strain evidence="2 3">YK-624</strain>
    </source>
</reference>